<feature type="compositionally biased region" description="Polar residues" evidence="1">
    <location>
        <begin position="110"/>
        <end position="122"/>
    </location>
</feature>
<name>A0ABQ7CZT9_BRACR</name>
<reference evidence="2 3" key="1">
    <citation type="journal article" date="2020" name="BMC Genomics">
        <title>Intraspecific diversification of the crop wild relative Brassica cretica Lam. using demographic model selection.</title>
        <authorList>
            <person name="Kioukis A."/>
            <person name="Michalopoulou V.A."/>
            <person name="Briers L."/>
            <person name="Pirintsos S."/>
            <person name="Studholme D.J."/>
            <person name="Pavlidis P."/>
            <person name="Sarris P.F."/>
        </authorList>
    </citation>
    <scope>NUCLEOTIDE SEQUENCE [LARGE SCALE GENOMIC DNA]</scope>
    <source>
        <strain evidence="3">cv. PFS-1207/04</strain>
    </source>
</reference>
<organism evidence="2 3">
    <name type="scientific">Brassica cretica</name>
    <name type="common">Mustard</name>
    <dbReference type="NCBI Taxonomy" id="69181"/>
    <lineage>
        <taxon>Eukaryota</taxon>
        <taxon>Viridiplantae</taxon>
        <taxon>Streptophyta</taxon>
        <taxon>Embryophyta</taxon>
        <taxon>Tracheophyta</taxon>
        <taxon>Spermatophyta</taxon>
        <taxon>Magnoliopsida</taxon>
        <taxon>eudicotyledons</taxon>
        <taxon>Gunneridae</taxon>
        <taxon>Pentapetalae</taxon>
        <taxon>rosids</taxon>
        <taxon>malvids</taxon>
        <taxon>Brassicales</taxon>
        <taxon>Brassicaceae</taxon>
        <taxon>Brassiceae</taxon>
        <taxon>Brassica</taxon>
    </lineage>
</organism>
<evidence type="ECO:0000313" key="2">
    <source>
        <dbReference type="EMBL" id="KAF3565617.1"/>
    </source>
</evidence>
<sequence>MSEKERGKITCCNLNSEETRVTLPFTHHRRVIAVPRSHRRFHSPTFRRKHRNRKHNAPLLTPNHPSTENFHRPIEISSGKHHHSHHAFAYRSLFIGDQPGGSTNRRKASTAYNRSYNSEYHA</sequence>
<dbReference type="Proteomes" id="UP000266723">
    <property type="component" value="Unassembled WGS sequence"/>
</dbReference>
<evidence type="ECO:0000313" key="3">
    <source>
        <dbReference type="Proteomes" id="UP000266723"/>
    </source>
</evidence>
<accession>A0ABQ7CZT9</accession>
<protein>
    <submittedName>
        <fullName evidence="2">Uncharacterized protein</fullName>
    </submittedName>
</protein>
<proteinExistence type="predicted"/>
<feature type="region of interest" description="Disordered" evidence="1">
    <location>
        <begin position="95"/>
        <end position="122"/>
    </location>
</feature>
<gene>
    <name evidence="2" type="ORF">DY000_02011781</name>
</gene>
<evidence type="ECO:0000256" key="1">
    <source>
        <dbReference type="SAM" id="MobiDB-lite"/>
    </source>
</evidence>
<comment type="caution">
    <text evidence="2">The sequence shown here is derived from an EMBL/GenBank/DDBJ whole genome shotgun (WGS) entry which is preliminary data.</text>
</comment>
<feature type="compositionally biased region" description="Basic residues" evidence="1">
    <location>
        <begin position="46"/>
        <end position="56"/>
    </location>
</feature>
<feature type="region of interest" description="Disordered" evidence="1">
    <location>
        <begin position="46"/>
        <end position="72"/>
    </location>
</feature>
<keyword evidence="3" id="KW-1185">Reference proteome</keyword>
<dbReference type="EMBL" id="QGKV02000759">
    <property type="protein sequence ID" value="KAF3565617.1"/>
    <property type="molecule type" value="Genomic_DNA"/>
</dbReference>